<dbReference type="AlphaFoldDB" id="A0A1Y1W8I5"/>
<keyword evidence="7 8" id="KW-0408">Iron</keyword>
<dbReference type="InterPro" id="IPR011051">
    <property type="entry name" value="RmlC_Cupin_sf"/>
</dbReference>
<evidence type="ECO:0000256" key="5">
    <source>
        <dbReference type="ARBA" id="ARBA00022964"/>
    </source>
</evidence>
<dbReference type="Gene3D" id="2.60.120.10">
    <property type="entry name" value="Jelly Rolls"/>
    <property type="match status" value="1"/>
</dbReference>
<evidence type="ECO:0000256" key="1">
    <source>
        <dbReference type="ARBA" id="ARBA00001954"/>
    </source>
</evidence>
<dbReference type="OrthoDB" id="204928at2759"/>
<sequence length="178" mass="20330">MLPIPLNFNAWLDENMHRLQPPVCNYVFQEGKDTMVMVVGGPNSRTDFHINPTEEWFFQIKGRMLLRMADPGTHQITDQYIEEGGMVLVPANTPHSPNRFADTVGLVIERKRPGQQEALRWYCEQCNAVVHEKWFICNDLNTDLVPIINAYKASDELRTCGQCGHLNPIAYTPKEDSA</sequence>
<keyword evidence="6 8" id="KW-0560">Oxidoreductase</keyword>
<comment type="function">
    <text evidence="2 8">Catalyzes the oxidative ring opening of 3-hydroxyanthranilate to 2-amino-3-carboxymuconate semialdehyde, which spontaneously cyclizes to quinolinate.</text>
</comment>
<feature type="binding site" evidence="8">
    <location>
        <position position="95"/>
    </location>
    <ligand>
        <name>Fe cation</name>
        <dbReference type="ChEBI" id="CHEBI:24875"/>
        <note>catalytic</note>
    </ligand>
</feature>
<feature type="binding site" evidence="8">
    <location>
        <position position="99"/>
    </location>
    <ligand>
        <name>substrate</name>
    </ligand>
</feature>
<comment type="caution">
    <text evidence="9">The sequence shown here is derived from an EMBL/GenBank/DDBJ whole genome shotgun (WGS) entry which is preliminary data.</text>
</comment>
<reference evidence="9 10" key="1">
    <citation type="submission" date="2016-07" db="EMBL/GenBank/DDBJ databases">
        <title>Pervasive Adenine N6-methylation of Active Genes in Fungi.</title>
        <authorList>
            <consortium name="DOE Joint Genome Institute"/>
            <person name="Mondo S.J."/>
            <person name="Dannebaum R.O."/>
            <person name="Kuo R.C."/>
            <person name="Labutti K."/>
            <person name="Haridas S."/>
            <person name="Kuo A."/>
            <person name="Salamov A."/>
            <person name="Ahrendt S.R."/>
            <person name="Lipzen A."/>
            <person name="Sullivan W."/>
            <person name="Andreopoulos W.B."/>
            <person name="Clum A."/>
            <person name="Lindquist E."/>
            <person name="Daum C."/>
            <person name="Ramamoorthy G.K."/>
            <person name="Gryganskyi A."/>
            <person name="Culley D."/>
            <person name="Magnuson J.K."/>
            <person name="James T.Y."/>
            <person name="O'Malley M.A."/>
            <person name="Stajich J.E."/>
            <person name="Spatafora J.W."/>
            <person name="Visel A."/>
            <person name="Grigoriev I.V."/>
        </authorList>
    </citation>
    <scope>NUCLEOTIDE SEQUENCE [LARGE SCALE GENOMIC DNA]</scope>
    <source>
        <strain evidence="9 10">ATCC 12442</strain>
    </source>
</reference>
<evidence type="ECO:0000256" key="6">
    <source>
        <dbReference type="ARBA" id="ARBA00023002"/>
    </source>
</evidence>
<dbReference type="Proteomes" id="UP000193922">
    <property type="component" value="Unassembled WGS sequence"/>
</dbReference>
<dbReference type="GO" id="GO:0034354">
    <property type="term" value="P:'de novo' NAD+ biosynthetic process from L-tryptophan"/>
    <property type="evidence" value="ECO:0007669"/>
    <property type="project" value="UniProtKB-UniRule"/>
</dbReference>
<dbReference type="GO" id="GO:0008198">
    <property type="term" value="F:ferrous iron binding"/>
    <property type="evidence" value="ECO:0007669"/>
    <property type="project" value="UniProtKB-UniRule"/>
</dbReference>
<protein>
    <recommendedName>
        <fullName evidence="8">3-hydroxyanthranilate 3,4-dioxygenase</fullName>
        <ecNumber evidence="8">1.13.11.6</ecNumber>
    </recommendedName>
    <alternativeName>
        <fullName evidence="8">3-hydroxyanthranilate oxygenase</fullName>
        <shortName evidence="8">3-HAO</shortName>
    </alternativeName>
    <alternativeName>
        <fullName evidence="8">3-hydroxyanthranilic acid dioxygenase</fullName>
        <shortName evidence="8">HAD</shortName>
    </alternativeName>
    <alternativeName>
        <fullName evidence="8">Biosynthesis of nicotinic acid protein 1</fullName>
    </alternativeName>
</protein>
<evidence type="ECO:0000256" key="3">
    <source>
        <dbReference type="ARBA" id="ARBA00022642"/>
    </source>
</evidence>
<dbReference type="GO" id="GO:0000334">
    <property type="term" value="F:3-hydroxyanthranilate 3,4-dioxygenase activity"/>
    <property type="evidence" value="ECO:0007669"/>
    <property type="project" value="UniProtKB-UniRule"/>
</dbReference>
<dbReference type="HAMAP" id="MF_00825">
    <property type="entry name" value="3_HAO"/>
    <property type="match status" value="1"/>
</dbReference>
<keyword evidence="3 8" id="KW-0662">Pyridine nucleotide biosynthesis</keyword>
<dbReference type="GO" id="GO:0043420">
    <property type="term" value="P:anthranilate metabolic process"/>
    <property type="evidence" value="ECO:0007669"/>
    <property type="project" value="UniProtKB-UniRule"/>
</dbReference>
<feature type="binding site" evidence="8">
    <location>
        <position position="55"/>
    </location>
    <ligand>
        <name>Fe cation</name>
        <dbReference type="ChEBI" id="CHEBI:24875"/>
        <note>catalytic</note>
    </ligand>
</feature>
<dbReference type="SUPFAM" id="SSF51182">
    <property type="entry name" value="RmlC-like cupins"/>
    <property type="match status" value="1"/>
</dbReference>
<dbReference type="GO" id="GO:0019805">
    <property type="term" value="P:quinolinate biosynthetic process"/>
    <property type="evidence" value="ECO:0007669"/>
    <property type="project" value="UniProtKB-UniRule"/>
</dbReference>
<feature type="binding site" evidence="8">
    <location>
        <position position="49"/>
    </location>
    <ligand>
        <name>Fe cation</name>
        <dbReference type="ChEBI" id="CHEBI:24875"/>
        <note>catalytic</note>
    </ligand>
</feature>
<dbReference type="InterPro" id="IPR014710">
    <property type="entry name" value="RmlC-like_jellyroll"/>
</dbReference>
<feature type="binding site" evidence="8">
    <location>
        <position position="55"/>
    </location>
    <ligand>
        <name>substrate</name>
    </ligand>
</feature>
<dbReference type="EC" id="1.13.11.6" evidence="8"/>
<comment type="pathway">
    <text evidence="8">Cofactor biosynthesis; NAD(+) biosynthesis; quinolinate from L-kynurenine: step 3/3.</text>
</comment>
<evidence type="ECO:0000256" key="8">
    <source>
        <dbReference type="HAMAP-Rule" id="MF_03019"/>
    </source>
</evidence>
<dbReference type="GO" id="GO:0006569">
    <property type="term" value="P:L-tryptophan catabolic process"/>
    <property type="evidence" value="ECO:0007669"/>
    <property type="project" value="UniProtKB-UniRule"/>
</dbReference>
<accession>A0A1Y1W8I5</accession>
<proteinExistence type="inferred from homology"/>
<feature type="binding site" evidence="8">
    <location>
        <position position="123"/>
    </location>
    <ligand>
        <name>a divalent metal cation</name>
        <dbReference type="ChEBI" id="CHEBI:60240"/>
    </ligand>
</feature>
<keyword evidence="4 8" id="KW-0479">Metal-binding</keyword>
<dbReference type="PANTHER" id="PTHR15497:SF1">
    <property type="entry name" value="3-HYDROXYANTHRANILATE 3,4-DIOXYGENASE"/>
    <property type="match status" value="1"/>
</dbReference>
<name>A0A1Y1W8I5_9FUNG</name>
<feature type="binding site" evidence="8">
    <location>
        <position position="126"/>
    </location>
    <ligand>
        <name>a divalent metal cation</name>
        <dbReference type="ChEBI" id="CHEBI:60240"/>
    </ligand>
</feature>
<dbReference type="NCBIfam" id="TIGR03037">
    <property type="entry name" value="anthran_nbaC"/>
    <property type="match status" value="1"/>
</dbReference>
<comment type="subcellular location">
    <subcellularLocation>
        <location evidence="8">Cytoplasm</location>
    </subcellularLocation>
</comment>
<dbReference type="CDD" id="cd06123">
    <property type="entry name" value="cupin_HAO"/>
    <property type="match status" value="1"/>
</dbReference>
<dbReference type="Pfam" id="PF06052">
    <property type="entry name" value="3-HAO"/>
    <property type="match status" value="1"/>
</dbReference>
<comment type="catalytic activity">
    <reaction evidence="8">
        <text>3-hydroxyanthranilate + O2 = (2Z,4Z)-2-amino-3-carboxymuconate 6-semialdehyde</text>
        <dbReference type="Rhea" id="RHEA:17953"/>
        <dbReference type="ChEBI" id="CHEBI:15379"/>
        <dbReference type="ChEBI" id="CHEBI:36559"/>
        <dbReference type="ChEBI" id="CHEBI:77612"/>
        <dbReference type="EC" id="1.13.11.6"/>
    </reaction>
</comment>
<evidence type="ECO:0000313" key="9">
    <source>
        <dbReference type="EMBL" id="ORX69648.1"/>
    </source>
</evidence>
<evidence type="ECO:0000256" key="4">
    <source>
        <dbReference type="ARBA" id="ARBA00022723"/>
    </source>
</evidence>
<feature type="binding site" evidence="8">
    <location>
        <position position="109"/>
    </location>
    <ligand>
        <name>substrate</name>
    </ligand>
</feature>
<dbReference type="STRING" id="61395.A0A1Y1W8I5"/>
<keyword evidence="5 8" id="KW-0223">Dioxygenase</keyword>
<feature type="binding site" evidence="8">
    <location>
        <position position="163"/>
    </location>
    <ligand>
        <name>a divalent metal cation</name>
        <dbReference type="ChEBI" id="CHEBI:60240"/>
    </ligand>
</feature>
<dbReference type="PANTHER" id="PTHR15497">
    <property type="entry name" value="3-HYDROXYANTHRANILATE 3,4-DIOXYGENASE"/>
    <property type="match status" value="1"/>
</dbReference>
<evidence type="ECO:0000256" key="2">
    <source>
        <dbReference type="ARBA" id="ARBA00002752"/>
    </source>
</evidence>
<feature type="binding site" evidence="8">
    <location>
        <position position="45"/>
    </location>
    <ligand>
        <name>O2</name>
        <dbReference type="ChEBI" id="CHEBI:15379"/>
    </ligand>
</feature>
<keyword evidence="8" id="KW-0963">Cytoplasm</keyword>
<gene>
    <name evidence="8" type="primary">BNA1</name>
    <name evidence="9" type="ORF">DL89DRAFT_164229</name>
</gene>
<evidence type="ECO:0000256" key="7">
    <source>
        <dbReference type="ARBA" id="ARBA00023004"/>
    </source>
</evidence>
<evidence type="ECO:0000313" key="10">
    <source>
        <dbReference type="Proteomes" id="UP000193922"/>
    </source>
</evidence>
<keyword evidence="10" id="KW-1185">Reference proteome</keyword>
<dbReference type="GO" id="GO:0005737">
    <property type="term" value="C:cytoplasm"/>
    <property type="evidence" value="ECO:0007669"/>
    <property type="project" value="UniProtKB-SubCell"/>
</dbReference>
<feature type="binding site" evidence="8">
    <location>
        <position position="160"/>
    </location>
    <ligand>
        <name>a divalent metal cation</name>
        <dbReference type="ChEBI" id="CHEBI:60240"/>
    </ligand>
</feature>
<organism evidence="9 10">
    <name type="scientific">Linderina pennispora</name>
    <dbReference type="NCBI Taxonomy" id="61395"/>
    <lineage>
        <taxon>Eukaryota</taxon>
        <taxon>Fungi</taxon>
        <taxon>Fungi incertae sedis</taxon>
        <taxon>Zoopagomycota</taxon>
        <taxon>Kickxellomycotina</taxon>
        <taxon>Kickxellomycetes</taxon>
        <taxon>Kickxellales</taxon>
        <taxon>Kickxellaceae</taxon>
        <taxon>Linderina</taxon>
    </lineage>
</organism>
<comment type="cofactor">
    <cofactor evidence="1 8">
        <name>Fe(2+)</name>
        <dbReference type="ChEBI" id="CHEBI:29033"/>
    </cofactor>
</comment>
<dbReference type="UniPathway" id="UPA00253">
    <property type="reaction ID" value="UER00330"/>
</dbReference>
<dbReference type="EMBL" id="MCFD01000007">
    <property type="protein sequence ID" value="ORX69648.1"/>
    <property type="molecule type" value="Genomic_DNA"/>
</dbReference>
<dbReference type="InterPro" id="IPR010329">
    <property type="entry name" value="3hydroanth_dOase"/>
</dbReference>
<comment type="similarity">
    <text evidence="8">Belongs to the 3-HAO family.</text>
</comment>